<evidence type="ECO:0000313" key="2">
    <source>
        <dbReference type="EMBL" id="MEM0576126.1"/>
    </source>
</evidence>
<organism evidence="2 3">
    <name type="scientific">Flavobacterium polysaccharolyticum</name>
    <dbReference type="NCBI Taxonomy" id="3133148"/>
    <lineage>
        <taxon>Bacteria</taxon>
        <taxon>Pseudomonadati</taxon>
        <taxon>Bacteroidota</taxon>
        <taxon>Flavobacteriia</taxon>
        <taxon>Flavobacteriales</taxon>
        <taxon>Flavobacteriaceae</taxon>
        <taxon>Flavobacterium</taxon>
    </lineage>
</organism>
<comment type="caution">
    <text evidence="2">The sequence shown here is derived from an EMBL/GenBank/DDBJ whole genome shotgun (WGS) entry which is preliminary data.</text>
</comment>
<protein>
    <submittedName>
        <fullName evidence="2">Uncharacterized protein</fullName>
    </submittedName>
</protein>
<gene>
    <name evidence="2" type="ORF">WFZ86_06415</name>
</gene>
<keyword evidence="3" id="KW-1185">Reference proteome</keyword>
<dbReference type="EMBL" id="JBCGDP010000004">
    <property type="protein sequence ID" value="MEM0576126.1"/>
    <property type="molecule type" value="Genomic_DNA"/>
</dbReference>
<feature type="transmembrane region" description="Helical" evidence="1">
    <location>
        <begin position="9"/>
        <end position="28"/>
    </location>
</feature>
<keyword evidence="1" id="KW-0472">Membrane</keyword>
<dbReference type="RefSeq" id="WP_342691171.1">
    <property type="nucleotide sequence ID" value="NZ_JBCGDP010000004.1"/>
</dbReference>
<reference evidence="2 3" key="1">
    <citation type="submission" date="2024-03" db="EMBL/GenBank/DDBJ databases">
        <title>Two novel species of the genus Flavobacterium exhibiting potentially degradation of complex polysaccharides.</title>
        <authorList>
            <person name="Lian X."/>
        </authorList>
    </citation>
    <scope>NUCLEOTIDE SEQUENCE [LARGE SCALE GENOMIC DNA]</scope>
    <source>
        <strain evidence="2 3">N6</strain>
    </source>
</reference>
<feature type="transmembrane region" description="Helical" evidence="1">
    <location>
        <begin position="104"/>
        <end position="124"/>
    </location>
</feature>
<dbReference type="Proteomes" id="UP001468798">
    <property type="component" value="Unassembled WGS sequence"/>
</dbReference>
<keyword evidence="1" id="KW-1133">Transmembrane helix</keyword>
<evidence type="ECO:0000256" key="1">
    <source>
        <dbReference type="SAM" id="Phobius"/>
    </source>
</evidence>
<sequence>MTKKITENIPLLSIVFIYFGYCNLHFFYREFKIEIYNYISNSEILLSFLPTIVIIGASFGFIIINLIINHSQRVKVEQINSENIAEEKVEEPKLKKIEFFKAKFKSPIVICFIIFLLILIVKIYLEQGLDFKRYELKEYSLVTSLITPILYYFFLREFGDEFLKKYYFFIALSVIVFIGNQIGDYRKCEAEKIKDGITDIQISFLINNKEIKTNKNLLLIGQTQSSIFLFDRISKSSYVFNREEIQNLNIK</sequence>
<accession>A0ABU9NP34</accession>
<keyword evidence="1" id="KW-0812">Transmembrane</keyword>
<feature type="transmembrane region" description="Helical" evidence="1">
    <location>
        <begin position="166"/>
        <end position="183"/>
    </location>
</feature>
<name>A0ABU9NP34_9FLAO</name>
<evidence type="ECO:0000313" key="3">
    <source>
        <dbReference type="Proteomes" id="UP001468798"/>
    </source>
</evidence>
<feature type="transmembrane region" description="Helical" evidence="1">
    <location>
        <begin position="48"/>
        <end position="68"/>
    </location>
</feature>
<feature type="transmembrane region" description="Helical" evidence="1">
    <location>
        <begin position="136"/>
        <end position="154"/>
    </location>
</feature>
<proteinExistence type="predicted"/>